<comment type="caution">
    <text evidence="2">The sequence shown here is derived from an EMBL/GenBank/DDBJ whole genome shotgun (WGS) entry which is preliminary data.</text>
</comment>
<evidence type="ECO:0000313" key="3">
    <source>
        <dbReference type="Proteomes" id="UP000789831"/>
    </source>
</evidence>
<organism evidence="2 3">
    <name type="scientific">Ambispora gerdemannii</name>
    <dbReference type="NCBI Taxonomy" id="144530"/>
    <lineage>
        <taxon>Eukaryota</taxon>
        <taxon>Fungi</taxon>
        <taxon>Fungi incertae sedis</taxon>
        <taxon>Mucoromycota</taxon>
        <taxon>Glomeromycotina</taxon>
        <taxon>Glomeromycetes</taxon>
        <taxon>Archaeosporales</taxon>
        <taxon>Ambisporaceae</taxon>
        <taxon>Ambispora</taxon>
    </lineage>
</organism>
<dbReference type="OrthoDB" id="10514674at2759"/>
<dbReference type="Proteomes" id="UP000789831">
    <property type="component" value="Unassembled WGS sequence"/>
</dbReference>
<dbReference type="EMBL" id="CAJVPL010015938">
    <property type="protein sequence ID" value="CAG8694543.1"/>
    <property type="molecule type" value="Genomic_DNA"/>
</dbReference>
<reference evidence="2" key="1">
    <citation type="submission" date="2021-06" db="EMBL/GenBank/DDBJ databases">
        <authorList>
            <person name="Kallberg Y."/>
            <person name="Tangrot J."/>
            <person name="Rosling A."/>
        </authorList>
    </citation>
    <scope>NUCLEOTIDE SEQUENCE</scope>
    <source>
        <strain evidence="2">MT106</strain>
    </source>
</reference>
<feature type="non-terminal residue" evidence="2">
    <location>
        <position position="1"/>
    </location>
</feature>
<dbReference type="AlphaFoldDB" id="A0A9N9EX68"/>
<accession>A0A9N9EX68</accession>
<keyword evidence="3" id="KW-1185">Reference proteome</keyword>
<feature type="coiled-coil region" evidence="1">
    <location>
        <begin position="4"/>
        <end position="76"/>
    </location>
</feature>
<protein>
    <submittedName>
        <fullName evidence="2">7075_t:CDS:1</fullName>
    </submittedName>
</protein>
<sequence length="102" mass="11696">MTTIEKTERELNDANVQLEDAKRALQVFKEGEGKLLVTLRLKELREDINAKEQAALKRLADEETRLTAEVTKWSDEVLKSREDLRRARAQLGNDFVTRALGT</sequence>
<proteinExistence type="predicted"/>
<evidence type="ECO:0000313" key="2">
    <source>
        <dbReference type="EMBL" id="CAG8694543.1"/>
    </source>
</evidence>
<keyword evidence="1" id="KW-0175">Coiled coil</keyword>
<evidence type="ECO:0000256" key="1">
    <source>
        <dbReference type="SAM" id="Coils"/>
    </source>
</evidence>
<gene>
    <name evidence="2" type="ORF">AGERDE_LOCUS13226</name>
</gene>
<name>A0A9N9EX68_9GLOM</name>